<gene>
    <name evidence="2" type="ORF">CEXT_528321</name>
</gene>
<evidence type="ECO:0000313" key="2">
    <source>
        <dbReference type="EMBL" id="GIY39095.1"/>
    </source>
</evidence>
<sequence>MIALNWMLLVLEENSDSDENDTLLDMAIVEGNSFDIQNTNVELSTAAIDEIIMNIAKQDLQPKKRTLHSSKLDHYQNLTASQSETPPKRQSPDNGSKQVGDTSETEDNIQLNRIYNRRIGLCILQAGTLPKQFVTMAQGDTSRRRQSPAKQDLQSKKLDFASFKLEQWFKLDIQVLRAFLERTNYFIRSKIIDDPNNVIYFLHFYTNP</sequence>
<organism evidence="2 3">
    <name type="scientific">Caerostris extrusa</name>
    <name type="common">Bark spider</name>
    <name type="synonym">Caerostris bankana</name>
    <dbReference type="NCBI Taxonomy" id="172846"/>
    <lineage>
        <taxon>Eukaryota</taxon>
        <taxon>Metazoa</taxon>
        <taxon>Ecdysozoa</taxon>
        <taxon>Arthropoda</taxon>
        <taxon>Chelicerata</taxon>
        <taxon>Arachnida</taxon>
        <taxon>Araneae</taxon>
        <taxon>Araneomorphae</taxon>
        <taxon>Entelegynae</taxon>
        <taxon>Araneoidea</taxon>
        <taxon>Araneidae</taxon>
        <taxon>Caerostris</taxon>
    </lineage>
</organism>
<dbReference type="Proteomes" id="UP001054945">
    <property type="component" value="Unassembled WGS sequence"/>
</dbReference>
<comment type="caution">
    <text evidence="2">The sequence shown here is derived from an EMBL/GenBank/DDBJ whole genome shotgun (WGS) entry which is preliminary data.</text>
</comment>
<evidence type="ECO:0000313" key="3">
    <source>
        <dbReference type="Proteomes" id="UP001054945"/>
    </source>
</evidence>
<feature type="compositionally biased region" description="Polar residues" evidence="1">
    <location>
        <begin position="92"/>
        <end position="105"/>
    </location>
</feature>
<dbReference type="AlphaFoldDB" id="A0AAV4T2V2"/>
<evidence type="ECO:0000256" key="1">
    <source>
        <dbReference type="SAM" id="MobiDB-lite"/>
    </source>
</evidence>
<proteinExistence type="predicted"/>
<dbReference type="EMBL" id="BPLR01010403">
    <property type="protein sequence ID" value="GIY39095.1"/>
    <property type="molecule type" value="Genomic_DNA"/>
</dbReference>
<name>A0AAV4T2V2_CAEEX</name>
<accession>A0AAV4T2V2</accession>
<keyword evidence="3" id="KW-1185">Reference proteome</keyword>
<reference evidence="2 3" key="1">
    <citation type="submission" date="2021-06" db="EMBL/GenBank/DDBJ databases">
        <title>Caerostris extrusa draft genome.</title>
        <authorList>
            <person name="Kono N."/>
            <person name="Arakawa K."/>
        </authorList>
    </citation>
    <scope>NUCLEOTIDE SEQUENCE [LARGE SCALE GENOMIC DNA]</scope>
</reference>
<feature type="region of interest" description="Disordered" evidence="1">
    <location>
        <begin position="78"/>
        <end position="105"/>
    </location>
</feature>
<protein>
    <submittedName>
        <fullName evidence="2">Uncharacterized protein</fullName>
    </submittedName>
</protein>